<reference evidence="2" key="1">
    <citation type="journal article" date="2015" name="Nature">
        <title>Complex archaea that bridge the gap between prokaryotes and eukaryotes.</title>
        <authorList>
            <person name="Spang A."/>
            <person name="Saw J.H."/>
            <person name="Jorgensen S.L."/>
            <person name="Zaremba-Niedzwiedzka K."/>
            <person name="Martijn J."/>
            <person name="Lind A.E."/>
            <person name="van Eijk R."/>
            <person name="Schleper C."/>
            <person name="Guy L."/>
            <person name="Ettema T.J."/>
        </authorList>
    </citation>
    <scope>NUCLEOTIDE SEQUENCE</scope>
</reference>
<dbReference type="EMBL" id="LAZR01038835">
    <property type="protein sequence ID" value="KKL18523.1"/>
    <property type="molecule type" value="Genomic_DNA"/>
</dbReference>
<dbReference type="SUPFAM" id="SSF48371">
    <property type="entry name" value="ARM repeat"/>
    <property type="match status" value="1"/>
</dbReference>
<name>A0A0F9E367_9ZZZZ</name>
<dbReference type="InterPro" id="IPR016024">
    <property type="entry name" value="ARM-type_fold"/>
</dbReference>
<feature type="transmembrane region" description="Helical" evidence="1">
    <location>
        <begin position="12"/>
        <end position="37"/>
    </location>
</feature>
<organism evidence="2">
    <name type="scientific">marine sediment metagenome</name>
    <dbReference type="NCBI Taxonomy" id="412755"/>
    <lineage>
        <taxon>unclassified sequences</taxon>
        <taxon>metagenomes</taxon>
        <taxon>ecological metagenomes</taxon>
    </lineage>
</organism>
<sequence length="373" mass="42559">MKRTFIAWLLNLFKILFWIAYIGGAITFIVFAIIFITPIANDFSFTIVILAISAIGAVVLLILLNIAMRIIGDYRARKHNRLILKIKETLNKIFKKGPKQRTFDPLKPYLNQVEAIETASGSFSEENNKEITHALREMKAGAQLQKQVLYSLSAWKRTNGLLLIGWLNDPQQIPLLNEAFYTKDPGISYPAAIALARYDSKATYLALIMALEEGFVERNYIAAVMETANYGDKINVLMEKAPHLNVEAQYWAAYLLGRTKDRRVLPTLKKLSEDKDADVRAMVASAFSWIPDRQYTEVIIKLLKDPVWYVKVQAARTAGIFKEHKLIAHLTQLMHDKHFWVRNAGTVGLMKYGKEAVPDLEKLLKDKDRFARN</sequence>
<dbReference type="InterPro" id="IPR011989">
    <property type="entry name" value="ARM-like"/>
</dbReference>
<evidence type="ECO:0008006" key="3">
    <source>
        <dbReference type="Google" id="ProtNLM"/>
    </source>
</evidence>
<evidence type="ECO:0000313" key="2">
    <source>
        <dbReference type="EMBL" id="KKL18523.1"/>
    </source>
</evidence>
<dbReference type="Pfam" id="PF03130">
    <property type="entry name" value="HEAT_PBS"/>
    <property type="match status" value="1"/>
</dbReference>
<dbReference type="AlphaFoldDB" id="A0A0F9E367"/>
<dbReference type="Gene3D" id="1.25.10.10">
    <property type="entry name" value="Leucine-rich Repeat Variant"/>
    <property type="match status" value="1"/>
</dbReference>
<keyword evidence="1" id="KW-0812">Transmembrane</keyword>
<dbReference type="InterPro" id="IPR021133">
    <property type="entry name" value="HEAT_type_2"/>
</dbReference>
<evidence type="ECO:0000256" key="1">
    <source>
        <dbReference type="SAM" id="Phobius"/>
    </source>
</evidence>
<dbReference type="PROSITE" id="PS50077">
    <property type="entry name" value="HEAT_REPEAT"/>
    <property type="match status" value="1"/>
</dbReference>
<dbReference type="SMART" id="SM00567">
    <property type="entry name" value="EZ_HEAT"/>
    <property type="match status" value="4"/>
</dbReference>
<proteinExistence type="predicted"/>
<keyword evidence="1" id="KW-0472">Membrane</keyword>
<accession>A0A0F9E367</accession>
<dbReference type="Pfam" id="PF13646">
    <property type="entry name" value="HEAT_2"/>
    <property type="match status" value="1"/>
</dbReference>
<dbReference type="InterPro" id="IPR004155">
    <property type="entry name" value="PBS_lyase_HEAT"/>
</dbReference>
<comment type="caution">
    <text evidence="2">The sequence shown here is derived from an EMBL/GenBank/DDBJ whole genome shotgun (WGS) entry which is preliminary data.</text>
</comment>
<feature type="transmembrane region" description="Helical" evidence="1">
    <location>
        <begin position="43"/>
        <end position="68"/>
    </location>
</feature>
<protein>
    <recommendedName>
        <fullName evidence="3">HEAT repeat domain-containing protein</fullName>
    </recommendedName>
</protein>
<keyword evidence="1" id="KW-1133">Transmembrane helix</keyword>
<feature type="non-terminal residue" evidence="2">
    <location>
        <position position="373"/>
    </location>
</feature>
<gene>
    <name evidence="2" type="ORF">LCGC14_2474660</name>
</gene>